<protein>
    <submittedName>
        <fullName evidence="1">Uncharacterized protein</fullName>
    </submittedName>
</protein>
<evidence type="ECO:0000313" key="1">
    <source>
        <dbReference type="EMBL" id="TJH15924.1"/>
    </source>
</evidence>
<dbReference type="AlphaFoldDB" id="A0AAQ2I6Y4"/>
<reference evidence="1 2" key="1">
    <citation type="submission" date="2018-12" db="EMBL/GenBank/DDBJ databases">
        <title>Food and Water Safety Consortium.</title>
        <authorList>
            <person name="Tyson S."/>
            <person name="Peterson C.-L."/>
            <person name="Olson A."/>
            <person name="Tyler S."/>
            <person name="Cabral J."/>
            <person name="Lynch T."/>
            <person name="Knox N."/>
            <person name="Van Domselaar G."/>
            <person name="Graham M."/>
        </authorList>
    </citation>
    <scope>NUCLEOTIDE SEQUENCE [LARGE SCALE GENOMIC DNA]</scope>
    <source>
        <strain evidence="1 2">FWSEC0384</strain>
    </source>
</reference>
<evidence type="ECO:0000313" key="2">
    <source>
        <dbReference type="Proteomes" id="UP000306700"/>
    </source>
</evidence>
<comment type="caution">
    <text evidence="1">The sequence shown here is derived from an EMBL/GenBank/DDBJ whole genome shotgun (WGS) entry which is preliminary data.</text>
</comment>
<proteinExistence type="predicted"/>
<name>A0AAQ2I6Y4_ECOLX</name>
<dbReference type="Proteomes" id="UP000306700">
    <property type="component" value="Unassembled WGS sequence"/>
</dbReference>
<dbReference type="EMBL" id="RRNI01000054">
    <property type="protein sequence ID" value="TJH15924.1"/>
    <property type="molecule type" value="Genomic_DNA"/>
</dbReference>
<organism evidence="1 2">
    <name type="scientific">Escherichia coli</name>
    <dbReference type="NCBI Taxonomy" id="562"/>
    <lineage>
        <taxon>Bacteria</taxon>
        <taxon>Pseudomonadati</taxon>
        <taxon>Pseudomonadota</taxon>
        <taxon>Gammaproteobacteria</taxon>
        <taxon>Enterobacterales</taxon>
        <taxon>Enterobacteriaceae</taxon>
        <taxon>Escherichia</taxon>
    </lineage>
</organism>
<accession>A0AAQ2I6Y4</accession>
<sequence length="70" mass="8007">MPASLHRNSHFRLLHQPVKQLIARKFDPSCGFAMSIDTEKIKVRFSQIDAGDFLLRHGIPLTFVVKVYPS</sequence>
<gene>
    <name evidence="1" type="ORF">C9160_25215</name>
</gene>